<evidence type="ECO:0000256" key="1">
    <source>
        <dbReference type="SAM" id="Coils"/>
    </source>
</evidence>
<dbReference type="Gene3D" id="1.10.533.30">
    <property type="entry name" value="Nematode polyprotein allergen ABA-1"/>
    <property type="match status" value="3"/>
</dbReference>
<evidence type="ECO:0000259" key="4">
    <source>
        <dbReference type="Pfam" id="PF16469"/>
    </source>
</evidence>
<feature type="chain" id="PRO_5035762794" description="Polyprotein allergen nematode domain-containing protein" evidence="3">
    <location>
        <begin position="21"/>
        <end position="489"/>
    </location>
</feature>
<reference evidence="6" key="1">
    <citation type="submission" date="2013-10" db="EMBL/GenBank/DDBJ databases">
        <title>Genome sequencing of Onchocerca volvulus.</title>
        <authorList>
            <person name="Cotton J."/>
            <person name="Tsai J."/>
            <person name="Stanley E."/>
            <person name="Tracey A."/>
            <person name="Holroyd N."/>
            <person name="Lustigman S."/>
            <person name="Berriman M."/>
        </authorList>
    </citation>
    <scope>NUCLEOTIDE SEQUENCE</scope>
</reference>
<keyword evidence="6" id="KW-1185">Reference proteome</keyword>
<protein>
    <recommendedName>
        <fullName evidence="4">Polyprotein allergen nematode domain-containing protein</fullName>
    </recommendedName>
</protein>
<dbReference type="InterPro" id="IPR032487">
    <property type="entry name" value="ABA-1_nematode"/>
</dbReference>
<dbReference type="EnsemblMetazoa" id="OVOC6997.1">
    <property type="protein sequence ID" value="OVOC6997.1"/>
    <property type="gene ID" value="WBGene00243806"/>
</dbReference>
<evidence type="ECO:0000313" key="5">
    <source>
        <dbReference type="EnsemblMetazoa" id="OVOC6997.1"/>
    </source>
</evidence>
<dbReference type="Proteomes" id="UP000024404">
    <property type="component" value="Unassembled WGS sequence"/>
</dbReference>
<feature type="domain" description="Polyprotein allergen nematode" evidence="4">
    <location>
        <begin position="197"/>
        <end position="313"/>
    </location>
</feature>
<dbReference type="EMBL" id="CMVM020000185">
    <property type="status" value="NOT_ANNOTATED_CDS"/>
    <property type="molecule type" value="Genomic_DNA"/>
</dbReference>
<dbReference type="AlphaFoldDB" id="A0A8R1TY97"/>
<keyword evidence="1" id="KW-0175">Coiled coil</keyword>
<dbReference type="OMA" id="DVYHKQP"/>
<feature type="domain" description="Polyprotein allergen nematode" evidence="4">
    <location>
        <begin position="356"/>
        <end position="475"/>
    </location>
</feature>
<feature type="region of interest" description="Disordered" evidence="2">
    <location>
        <begin position="320"/>
        <end position="357"/>
    </location>
</feature>
<accession>A0A8R1TY97</accession>
<dbReference type="InterPro" id="IPR038289">
    <property type="entry name" value="DVA-1_sf"/>
</dbReference>
<organism evidence="5 6">
    <name type="scientific">Onchocerca volvulus</name>
    <dbReference type="NCBI Taxonomy" id="6282"/>
    <lineage>
        <taxon>Eukaryota</taxon>
        <taxon>Metazoa</taxon>
        <taxon>Ecdysozoa</taxon>
        <taxon>Nematoda</taxon>
        <taxon>Chromadorea</taxon>
        <taxon>Rhabditida</taxon>
        <taxon>Spirurina</taxon>
        <taxon>Spiruromorpha</taxon>
        <taxon>Filarioidea</taxon>
        <taxon>Onchocercidae</taxon>
        <taxon>Onchocerca</taxon>
    </lineage>
</organism>
<evidence type="ECO:0000256" key="3">
    <source>
        <dbReference type="SAM" id="SignalP"/>
    </source>
</evidence>
<proteinExistence type="predicted"/>
<feature type="coiled-coil region" evidence="1">
    <location>
        <begin position="140"/>
        <end position="174"/>
    </location>
</feature>
<dbReference type="Pfam" id="PF16469">
    <property type="entry name" value="NPA"/>
    <property type="match status" value="3"/>
</dbReference>
<feature type="domain" description="Polyprotein allergen nematode" evidence="4">
    <location>
        <begin position="73"/>
        <end position="186"/>
    </location>
</feature>
<evidence type="ECO:0000256" key="2">
    <source>
        <dbReference type="SAM" id="MobiDB-lite"/>
    </source>
</evidence>
<sequence>MRMLIPSVIWTITVFTCVVAKANNDENASNMMEANETQEKMEISRKIPHLQMKLETAVATERINNNAFVREKKKFDLQDWLSQKQKQEIRSMELEGISDSEIVNRILEFFSKLPSREKEKWNEIYKKQCIDWIKTVASDNEITELEILRVKKDVKEYKAKLNKYKSRLPENERDQINLWQICDDVYHEQVGRSEYGIDDLMEKHLQWLTSEQKKEIRQIKASGGSLSAIKQKLLSYIEIMETDKQLDIIKKIRHSCYSWLDSVTSVEERIELENLYHANYSAGSLKVHQYIKRLSPEKQKIINKDMEFCEQIWHNEDNYGRDDEHHHQQHRRARSLPSQTYAEVNRRSKRESQPNLESRFESSLSWLTEEQKKKLQKMKAENKTKAEIQNEVKKYFLGLTCDGRKKAAMELSKGCIDVFKTILTKEEMDLLKSMTDSGAKLTDLLRKLKEMLKTVTDTEKKKRIDEYFPMCQKIYEEMYGPPCPKTAEF</sequence>
<evidence type="ECO:0000313" key="6">
    <source>
        <dbReference type="Proteomes" id="UP000024404"/>
    </source>
</evidence>
<feature type="signal peptide" evidence="3">
    <location>
        <begin position="1"/>
        <end position="20"/>
    </location>
</feature>
<name>A0A8R1TY97_ONCVO</name>
<keyword evidence="3" id="KW-0732">Signal</keyword>
<reference evidence="5" key="2">
    <citation type="submission" date="2022-06" db="UniProtKB">
        <authorList>
            <consortium name="EnsemblMetazoa"/>
        </authorList>
    </citation>
    <scope>IDENTIFICATION</scope>
</reference>